<feature type="non-terminal residue" evidence="4">
    <location>
        <position position="1"/>
    </location>
</feature>
<dbReference type="GO" id="GO:0034338">
    <property type="term" value="F:short-chain carboxylesterase activity"/>
    <property type="evidence" value="ECO:0007669"/>
    <property type="project" value="TreeGrafter"/>
</dbReference>
<dbReference type="PANTHER" id="PTHR10794:SF93">
    <property type="entry name" value="SERINE AMINOPEPTIDASE S33 DOMAIN-CONTAINING PROTEIN"/>
    <property type="match status" value="1"/>
</dbReference>
<evidence type="ECO:0000313" key="5">
    <source>
        <dbReference type="Proteomes" id="UP000030746"/>
    </source>
</evidence>
<dbReference type="KEGG" id="lgi:LOTGIDRAFT_84384"/>
<feature type="active site" description="Charge relay system" evidence="2">
    <location>
        <position position="257"/>
    </location>
</feature>
<proteinExistence type="inferred from homology"/>
<comment type="similarity">
    <text evidence="1">Belongs to the AB hydrolase superfamily. AB hydrolase 4 family.</text>
</comment>
<dbReference type="RefSeq" id="XP_009051842.1">
    <property type="nucleotide sequence ID" value="XM_009053594.1"/>
</dbReference>
<dbReference type="ESTHER" id="lotgi-v4aui4">
    <property type="family name" value="abh_upf0017"/>
</dbReference>
<dbReference type="SUPFAM" id="SSF53474">
    <property type="entry name" value="alpha/beta-Hydrolases"/>
    <property type="match status" value="1"/>
</dbReference>
<protein>
    <recommendedName>
        <fullName evidence="3">AB hydrolase-1 domain-containing protein</fullName>
    </recommendedName>
</protein>
<reference evidence="4 5" key="1">
    <citation type="journal article" date="2013" name="Nature">
        <title>Insights into bilaterian evolution from three spiralian genomes.</title>
        <authorList>
            <person name="Simakov O."/>
            <person name="Marletaz F."/>
            <person name="Cho S.J."/>
            <person name="Edsinger-Gonzales E."/>
            <person name="Havlak P."/>
            <person name="Hellsten U."/>
            <person name="Kuo D.H."/>
            <person name="Larsson T."/>
            <person name="Lv J."/>
            <person name="Arendt D."/>
            <person name="Savage R."/>
            <person name="Osoegawa K."/>
            <person name="de Jong P."/>
            <person name="Grimwood J."/>
            <person name="Chapman J.A."/>
            <person name="Shapiro H."/>
            <person name="Aerts A."/>
            <person name="Otillar R.P."/>
            <person name="Terry A.Y."/>
            <person name="Boore J.L."/>
            <person name="Grigoriev I.V."/>
            <person name="Lindberg D.R."/>
            <person name="Seaver E.C."/>
            <person name="Weisblat D.A."/>
            <person name="Putnam N.H."/>
            <person name="Rokhsar D.S."/>
        </authorList>
    </citation>
    <scope>NUCLEOTIDE SEQUENCE [LARGE SCALE GENOMIC DNA]</scope>
</reference>
<dbReference type="EMBL" id="KB201305">
    <property type="protein sequence ID" value="ESO97426.1"/>
    <property type="molecule type" value="Genomic_DNA"/>
</dbReference>
<dbReference type="HOGENOM" id="CLU_032487_4_2_1"/>
<dbReference type="OrthoDB" id="73183at2759"/>
<dbReference type="InterPro" id="IPR029058">
    <property type="entry name" value="AB_hydrolase_fold"/>
</dbReference>
<dbReference type="InterPro" id="IPR012020">
    <property type="entry name" value="ABHD4"/>
</dbReference>
<dbReference type="GO" id="GO:0047372">
    <property type="term" value="F:monoacylglycerol lipase activity"/>
    <property type="evidence" value="ECO:0007669"/>
    <property type="project" value="TreeGrafter"/>
</dbReference>
<evidence type="ECO:0000259" key="3">
    <source>
        <dbReference type="Pfam" id="PF00561"/>
    </source>
</evidence>
<gene>
    <name evidence="4" type="ORF">LOTGIDRAFT_84384</name>
</gene>
<feature type="non-terminal residue" evidence="4">
    <location>
        <position position="285"/>
    </location>
</feature>
<dbReference type="OMA" id="HISWFEG"/>
<dbReference type="Pfam" id="PF00561">
    <property type="entry name" value="Abhydrolase_1"/>
    <property type="match status" value="1"/>
</dbReference>
<dbReference type="GeneID" id="20252609"/>
<keyword evidence="5" id="KW-1185">Reference proteome</keyword>
<accession>V4AUI4</accession>
<dbReference type="Gene3D" id="3.40.50.1820">
    <property type="entry name" value="alpha/beta hydrolase"/>
    <property type="match status" value="1"/>
</dbReference>
<evidence type="ECO:0000256" key="1">
    <source>
        <dbReference type="ARBA" id="ARBA00010884"/>
    </source>
</evidence>
<dbReference type="InterPro" id="IPR050960">
    <property type="entry name" value="AB_hydrolase_4_sf"/>
</dbReference>
<dbReference type="PIRSF" id="PIRSF005211">
    <property type="entry name" value="Ab_hydro_YheT"/>
    <property type="match status" value="1"/>
</dbReference>
<organism evidence="4 5">
    <name type="scientific">Lottia gigantea</name>
    <name type="common">Giant owl limpet</name>
    <dbReference type="NCBI Taxonomy" id="225164"/>
    <lineage>
        <taxon>Eukaryota</taxon>
        <taxon>Metazoa</taxon>
        <taxon>Spiralia</taxon>
        <taxon>Lophotrochozoa</taxon>
        <taxon>Mollusca</taxon>
        <taxon>Gastropoda</taxon>
        <taxon>Patellogastropoda</taxon>
        <taxon>Lottioidea</taxon>
        <taxon>Lottiidae</taxon>
        <taxon>Lottia</taxon>
    </lineage>
</organism>
<dbReference type="Proteomes" id="UP000030746">
    <property type="component" value="Unassembled WGS sequence"/>
</dbReference>
<feature type="active site" description="Charge relay system" evidence="2">
    <location>
        <position position="106"/>
    </location>
</feature>
<dbReference type="PANTHER" id="PTHR10794">
    <property type="entry name" value="ABHYDROLASE DOMAIN-CONTAINING PROTEIN"/>
    <property type="match status" value="1"/>
</dbReference>
<dbReference type="CTD" id="20252609"/>
<evidence type="ECO:0000256" key="2">
    <source>
        <dbReference type="PIRSR" id="PIRSR005211-1"/>
    </source>
</evidence>
<sequence>REYIEFVDGGTIGLDWVEEGPILPPTAPIIVVLPTLTGSVSTCSNFCLRASQRGYRCIVFNKRGHGNTILKTPKLQGFGETADLREAVLHIHKTYPQARMMMTGASAGSGLLVSYLGDYEDHAIVCCGVTVAAGYDMVDLFSNCLPLVYEVILLYHLKQILTQNRQMLESAVDFKTAMSAWSFTKYDGCVYAKFGGQSSALEYWKQNNPMRALNKIRVPILGVNSLDDPVCVKENIPFELISQDDNMVLLTINKGGHCGYLDSDLESKWLDNIILEYFDVILKYL</sequence>
<feature type="domain" description="AB hydrolase-1" evidence="3">
    <location>
        <begin position="28"/>
        <end position="262"/>
    </location>
</feature>
<dbReference type="AlphaFoldDB" id="V4AUI4"/>
<feature type="active site" description="Charge relay system" evidence="2">
    <location>
        <position position="228"/>
    </location>
</feature>
<name>V4AUI4_LOTGI</name>
<evidence type="ECO:0000313" key="4">
    <source>
        <dbReference type="EMBL" id="ESO97426.1"/>
    </source>
</evidence>
<dbReference type="InterPro" id="IPR000073">
    <property type="entry name" value="AB_hydrolase_1"/>
</dbReference>